<accession>K0RTU7</accession>
<evidence type="ECO:0000313" key="2">
    <source>
        <dbReference type="Proteomes" id="UP000266841"/>
    </source>
</evidence>
<feature type="non-terminal residue" evidence="1">
    <location>
        <position position="124"/>
    </location>
</feature>
<name>K0RTU7_THAOC</name>
<dbReference type="AlphaFoldDB" id="K0RTU7"/>
<sequence>MIYLPGKMNTLADAFSQLRFDVAEGAEGKTELPTKADNSLFYDDMFSLVDDPELAHCLMWYTALESYVNLPASSQNPLRLEWLKSAQDNDAGLQQKLVGDPQHFRRRVFQGANLICHVPNPHND</sequence>
<protein>
    <submittedName>
        <fullName evidence="1">Uncharacterized protein</fullName>
    </submittedName>
</protein>
<evidence type="ECO:0000313" key="1">
    <source>
        <dbReference type="EMBL" id="EJK57253.1"/>
    </source>
</evidence>
<organism evidence="1 2">
    <name type="scientific">Thalassiosira oceanica</name>
    <name type="common">Marine diatom</name>
    <dbReference type="NCBI Taxonomy" id="159749"/>
    <lineage>
        <taxon>Eukaryota</taxon>
        <taxon>Sar</taxon>
        <taxon>Stramenopiles</taxon>
        <taxon>Ochrophyta</taxon>
        <taxon>Bacillariophyta</taxon>
        <taxon>Coscinodiscophyceae</taxon>
        <taxon>Thalassiosirophycidae</taxon>
        <taxon>Thalassiosirales</taxon>
        <taxon>Thalassiosiraceae</taxon>
        <taxon>Thalassiosira</taxon>
    </lineage>
</organism>
<keyword evidence="2" id="KW-1185">Reference proteome</keyword>
<reference evidence="1 2" key="1">
    <citation type="journal article" date="2012" name="Genome Biol.">
        <title>Genome and low-iron response of an oceanic diatom adapted to chronic iron limitation.</title>
        <authorList>
            <person name="Lommer M."/>
            <person name="Specht M."/>
            <person name="Roy A.S."/>
            <person name="Kraemer L."/>
            <person name="Andreson R."/>
            <person name="Gutowska M.A."/>
            <person name="Wolf J."/>
            <person name="Bergner S.V."/>
            <person name="Schilhabel M.B."/>
            <person name="Klostermeier U.C."/>
            <person name="Beiko R.G."/>
            <person name="Rosenstiel P."/>
            <person name="Hippler M."/>
            <person name="Laroche J."/>
        </authorList>
    </citation>
    <scope>NUCLEOTIDE SEQUENCE [LARGE SCALE GENOMIC DNA]</scope>
    <source>
        <strain evidence="1 2">CCMP1005</strain>
    </source>
</reference>
<proteinExistence type="predicted"/>
<comment type="caution">
    <text evidence="1">The sequence shown here is derived from an EMBL/GenBank/DDBJ whole genome shotgun (WGS) entry which is preliminary data.</text>
</comment>
<dbReference type="EMBL" id="AGNL01028896">
    <property type="protein sequence ID" value="EJK57253.1"/>
    <property type="molecule type" value="Genomic_DNA"/>
</dbReference>
<gene>
    <name evidence="1" type="ORF">THAOC_22726</name>
</gene>
<dbReference type="Proteomes" id="UP000266841">
    <property type="component" value="Unassembled WGS sequence"/>
</dbReference>